<name>A0A5N6PYR9_9ASTR</name>
<dbReference type="PANTHER" id="PTHR31966:SF3">
    <property type="entry name" value="OS05G0501700 PROTEIN"/>
    <property type="match status" value="1"/>
</dbReference>
<dbReference type="Proteomes" id="UP000326396">
    <property type="component" value="Linkage Group LG10"/>
</dbReference>
<protein>
    <submittedName>
        <fullName evidence="2">Uncharacterized protein</fullName>
    </submittedName>
</protein>
<dbReference type="AlphaFoldDB" id="A0A5N6PYR9"/>
<comment type="caution">
    <text evidence="2">The sequence shown here is derived from an EMBL/GenBank/DDBJ whole genome shotgun (WGS) entry which is preliminary data.</text>
</comment>
<feature type="compositionally biased region" description="Basic and acidic residues" evidence="1">
    <location>
        <begin position="105"/>
        <end position="119"/>
    </location>
</feature>
<dbReference type="SUPFAM" id="SSF52402">
    <property type="entry name" value="Adenine nucleotide alpha hydrolases-like"/>
    <property type="match status" value="1"/>
</dbReference>
<gene>
    <name evidence="2" type="ORF">E3N88_05206</name>
</gene>
<dbReference type="InterPro" id="IPR014729">
    <property type="entry name" value="Rossmann-like_a/b/a_fold"/>
</dbReference>
<proteinExistence type="predicted"/>
<accession>A0A5N6PYR9</accession>
<dbReference type="PANTHER" id="PTHR31966">
    <property type="entry name" value="OS01G0783500 PROTEIN"/>
    <property type="match status" value="1"/>
</dbReference>
<organism evidence="2 3">
    <name type="scientific">Mikania micrantha</name>
    <name type="common">bitter vine</name>
    <dbReference type="NCBI Taxonomy" id="192012"/>
    <lineage>
        <taxon>Eukaryota</taxon>
        <taxon>Viridiplantae</taxon>
        <taxon>Streptophyta</taxon>
        <taxon>Embryophyta</taxon>
        <taxon>Tracheophyta</taxon>
        <taxon>Spermatophyta</taxon>
        <taxon>Magnoliopsida</taxon>
        <taxon>eudicotyledons</taxon>
        <taxon>Gunneridae</taxon>
        <taxon>Pentapetalae</taxon>
        <taxon>asterids</taxon>
        <taxon>campanulids</taxon>
        <taxon>Asterales</taxon>
        <taxon>Asteraceae</taxon>
        <taxon>Asteroideae</taxon>
        <taxon>Heliantheae alliance</taxon>
        <taxon>Eupatorieae</taxon>
        <taxon>Mikania</taxon>
    </lineage>
</organism>
<evidence type="ECO:0000313" key="2">
    <source>
        <dbReference type="EMBL" id="KAD7117938.1"/>
    </source>
</evidence>
<reference evidence="2 3" key="1">
    <citation type="submission" date="2019-05" db="EMBL/GenBank/DDBJ databases">
        <title>Mikania micrantha, genome provides insights into the molecular mechanism of rapid growth.</title>
        <authorList>
            <person name="Liu B."/>
        </authorList>
    </citation>
    <scope>NUCLEOTIDE SEQUENCE [LARGE SCALE GENOMIC DNA]</scope>
    <source>
        <strain evidence="2">NLD-2019</strain>
        <tissue evidence="2">Leaf</tissue>
    </source>
</reference>
<sequence>MSSPEKQPPAIIVQPASPRFPKSGTLTAGTHRKVAIAVDLSDESAHAGQRLGSVSDYCVHHCVCPVVVVRFPDDKDGQTAVGSPLRVNGNTESLLHPVPEEELEYHDASDKQSDLEKPS</sequence>
<feature type="region of interest" description="Disordered" evidence="1">
    <location>
        <begin position="75"/>
        <end position="119"/>
    </location>
</feature>
<evidence type="ECO:0000256" key="1">
    <source>
        <dbReference type="SAM" id="MobiDB-lite"/>
    </source>
</evidence>
<evidence type="ECO:0000313" key="3">
    <source>
        <dbReference type="Proteomes" id="UP000326396"/>
    </source>
</evidence>
<dbReference type="Gene3D" id="3.40.50.620">
    <property type="entry name" value="HUPs"/>
    <property type="match status" value="1"/>
</dbReference>
<keyword evidence="3" id="KW-1185">Reference proteome</keyword>
<dbReference type="InterPro" id="IPR044162">
    <property type="entry name" value="PHOS32/34"/>
</dbReference>
<dbReference type="EMBL" id="SZYD01000002">
    <property type="protein sequence ID" value="KAD7117938.1"/>
    <property type="molecule type" value="Genomic_DNA"/>
</dbReference>
<feature type="region of interest" description="Disordered" evidence="1">
    <location>
        <begin position="1"/>
        <end position="26"/>
    </location>
</feature>
<dbReference type="OrthoDB" id="1722624at2759"/>